<dbReference type="InterPro" id="IPR027469">
    <property type="entry name" value="Cation_efflux_TMD_sf"/>
</dbReference>
<dbReference type="Proteomes" id="UP000681722">
    <property type="component" value="Unassembled WGS sequence"/>
</dbReference>
<dbReference type="Proteomes" id="UP000682733">
    <property type="component" value="Unassembled WGS sequence"/>
</dbReference>
<evidence type="ECO:0000256" key="10">
    <source>
        <dbReference type="ARBA" id="ARBA00023329"/>
    </source>
</evidence>
<evidence type="ECO:0000313" key="13">
    <source>
        <dbReference type="EMBL" id="CAF0754433.1"/>
    </source>
</evidence>
<dbReference type="Proteomes" id="UP000677228">
    <property type="component" value="Unassembled WGS sequence"/>
</dbReference>
<evidence type="ECO:0000256" key="2">
    <source>
        <dbReference type="ARBA" id="ARBA00004644"/>
    </source>
</evidence>
<dbReference type="EMBL" id="CAJNOQ010000089">
    <property type="protein sequence ID" value="CAF0754433.1"/>
    <property type="molecule type" value="Genomic_DNA"/>
</dbReference>
<feature type="transmembrane region" description="Helical" evidence="11">
    <location>
        <begin position="98"/>
        <end position="120"/>
    </location>
</feature>
<dbReference type="OrthoDB" id="5980560at2759"/>
<keyword evidence="4 11" id="KW-0812">Transmembrane</keyword>
<evidence type="ECO:0000313" key="15">
    <source>
        <dbReference type="EMBL" id="CAF3534600.1"/>
    </source>
</evidence>
<organism evidence="13 16">
    <name type="scientific">Didymodactylos carnosus</name>
    <dbReference type="NCBI Taxonomy" id="1234261"/>
    <lineage>
        <taxon>Eukaryota</taxon>
        <taxon>Metazoa</taxon>
        <taxon>Spiralia</taxon>
        <taxon>Gnathifera</taxon>
        <taxon>Rotifera</taxon>
        <taxon>Eurotatoria</taxon>
        <taxon>Bdelloidea</taxon>
        <taxon>Philodinida</taxon>
        <taxon>Philodinidae</taxon>
        <taxon>Didymodactylos</taxon>
    </lineage>
</organism>
<keyword evidence="6" id="KW-0862">Zinc</keyword>
<evidence type="ECO:0000313" key="12">
    <source>
        <dbReference type="EMBL" id="CAF0742167.1"/>
    </source>
</evidence>
<feature type="transmembrane region" description="Helical" evidence="11">
    <location>
        <begin position="170"/>
        <end position="190"/>
    </location>
</feature>
<comment type="similarity">
    <text evidence="3">Belongs to the TMEM163 family.</text>
</comment>
<evidence type="ECO:0000256" key="3">
    <source>
        <dbReference type="ARBA" id="ARBA00008731"/>
    </source>
</evidence>
<accession>A0A813PFX9</accession>
<dbReference type="EMBL" id="CAJOBA010000280">
    <property type="protein sequence ID" value="CAF3519759.1"/>
    <property type="molecule type" value="Genomic_DNA"/>
</dbReference>
<dbReference type="PANTHER" id="PTHR31937:SF2">
    <property type="entry name" value="TRANSMEMBRANE PROTEIN 163"/>
    <property type="match status" value="1"/>
</dbReference>
<evidence type="ECO:0000256" key="4">
    <source>
        <dbReference type="ARBA" id="ARBA00022692"/>
    </source>
</evidence>
<keyword evidence="8" id="KW-0770">Synapse</keyword>
<dbReference type="EMBL" id="CAJOBC010000089">
    <property type="protein sequence ID" value="CAF3534600.1"/>
    <property type="molecule type" value="Genomic_DNA"/>
</dbReference>
<feature type="transmembrane region" description="Helical" evidence="11">
    <location>
        <begin position="202"/>
        <end position="222"/>
    </location>
</feature>
<keyword evidence="16" id="KW-1185">Reference proteome</keyword>
<evidence type="ECO:0000256" key="9">
    <source>
        <dbReference type="ARBA" id="ARBA00023136"/>
    </source>
</evidence>
<dbReference type="GO" id="GO:0031901">
    <property type="term" value="C:early endosome membrane"/>
    <property type="evidence" value="ECO:0007669"/>
    <property type="project" value="UniProtKB-SubCell"/>
</dbReference>
<feature type="transmembrane region" description="Helical" evidence="11">
    <location>
        <begin position="228"/>
        <end position="251"/>
    </location>
</feature>
<evidence type="ECO:0000313" key="14">
    <source>
        <dbReference type="EMBL" id="CAF3519759.1"/>
    </source>
</evidence>
<dbReference type="Gene3D" id="1.20.1510.10">
    <property type="entry name" value="Cation efflux protein transmembrane domain"/>
    <property type="match status" value="1"/>
</dbReference>
<dbReference type="GO" id="GO:0030672">
    <property type="term" value="C:synaptic vesicle membrane"/>
    <property type="evidence" value="ECO:0007669"/>
    <property type="project" value="UniProtKB-SubCell"/>
</dbReference>
<dbReference type="InterPro" id="IPR026765">
    <property type="entry name" value="Tmem163"/>
</dbReference>
<dbReference type="PANTHER" id="PTHR31937">
    <property type="entry name" value="TRANSMEMBRANE PROTEIN 163"/>
    <property type="match status" value="1"/>
</dbReference>
<evidence type="ECO:0000256" key="7">
    <source>
        <dbReference type="ARBA" id="ARBA00022989"/>
    </source>
</evidence>
<name>A0A813PFX9_9BILA</name>
<evidence type="ECO:0000256" key="11">
    <source>
        <dbReference type="SAM" id="Phobius"/>
    </source>
</evidence>
<dbReference type="Proteomes" id="UP000663829">
    <property type="component" value="Unassembled WGS sequence"/>
</dbReference>
<sequence>MTNSYERFDYEPNSKPVKLSMTTINNDNRTTLGSTNENEKLDLVLTKQNQASNDEDLTLYDDKTTRHSLVTLNIISIVVSSVCGVITFFLAIEEQSASALGFAVDTILDVLSFIAIIWRFVSSVNQLKREIYVLRIMSILFFISGLGVFLDSVLDIRHKIKPIPNRYLVIAAAVQTIVFGVLAFAKAIVAKKLNVISAYSDAFNTSISAFMALSVTVSVTVYNLNSNVWYLDPMVGLAISIIIMVYGVWMLKKSFQQ</sequence>
<evidence type="ECO:0000256" key="6">
    <source>
        <dbReference type="ARBA" id="ARBA00022833"/>
    </source>
</evidence>
<protein>
    <recommendedName>
        <fullName evidence="17">Transmembrane protein 163</fullName>
    </recommendedName>
</protein>
<keyword evidence="10" id="KW-0968">Cytoplasmic vesicle</keyword>
<evidence type="ECO:0000256" key="8">
    <source>
        <dbReference type="ARBA" id="ARBA00023018"/>
    </source>
</evidence>
<comment type="caution">
    <text evidence="13">The sequence shown here is derived from an EMBL/GenBank/DDBJ whole genome shotgun (WGS) entry which is preliminary data.</text>
</comment>
<keyword evidence="9 11" id="KW-0472">Membrane</keyword>
<dbReference type="SUPFAM" id="SSF161111">
    <property type="entry name" value="Cation efflux protein transmembrane domain-like"/>
    <property type="match status" value="1"/>
</dbReference>
<evidence type="ECO:0000256" key="5">
    <source>
        <dbReference type="ARBA" id="ARBA00022753"/>
    </source>
</evidence>
<evidence type="ECO:0008006" key="17">
    <source>
        <dbReference type="Google" id="ProtNLM"/>
    </source>
</evidence>
<evidence type="ECO:0000256" key="1">
    <source>
        <dbReference type="ARBA" id="ARBA00004146"/>
    </source>
</evidence>
<feature type="transmembrane region" description="Helical" evidence="11">
    <location>
        <begin position="69"/>
        <end position="92"/>
    </location>
</feature>
<feature type="transmembrane region" description="Helical" evidence="11">
    <location>
        <begin position="132"/>
        <end position="150"/>
    </location>
</feature>
<proteinExistence type="inferred from homology"/>
<keyword evidence="5" id="KW-0967">Endosome</keyword>
<comment type="subcellular location">
    <subcellularLocation>
        <location evidence="2">Cytoplasmic vesicle</location>
        <location evidence="2">Secretory vesicle</location>
        <location evidence="2">Synaptic vesicle membrane</location>
        <topology evidence="2">Multi-pass membrane protein</topology>
    </subcellularLocation>
    <subcellularLocation>
        <location evidence="1">Early endosome membrane</location>
    </subcellularLocation>
</comment>
<reference evidence="13" key="1">
    <citation type="submission" date="2021-02" db="EMBL/GenBank/DDBJ databases">
        <authorList>
            <person name="Nowell W R."/>
        </authorList>
    </citation>
    <scope>NUCLEOTIDE SEQUENCE</scope>
</reference>
<gene>
    <name evidence="13" type="ORF">GPM918_LOCUS1030</name>
    <name evidence="12" type="ORF">OVA965_LOCUS1507</name>
    <name evidence="15" type="ORF">SRO942_LOCUS1030</name>
    <name evidence="14" type="ORF">TMI583_LOCUS1508</name>
</gene>
<dbReference type="AlphaFoldDB" id="A0A813PFX9"/>
<dbReference type="EMBL" id="CAJNOK010000280">
    <property type="protein sequence ID" value="CAF0742167.1"/>
    <property type="molecule type" value="Genomic_DNA"/>
</dbReference>
<evidence type="ECO:0000313" key="16">
    <source>
        <dbReference type="Proteomes" id="UP000663829"/>
    </source>
</evidence>
<keyword evidence="7 11" id="KW-1133">Transmembrane helix</keyword>